<feature type="region of interest" description="Disordered" evidence="1">
    <location>
        <begin position="297"/>
        <end position="327"/>
    </location>
</feature>
<feature type="compositionally biased region" description="Acidic residues" evidence="1">
    <location>
        <begin position="251"/>
        <end position="263"/>
    </location>
</feature>
<feature type="compositionally biased region" description="Basic and acidic residues" evidence="1">
    <location>
        <begin position="236"/>
        <end position="245"/>
    </location>
</feature>
<protein>
    <recommendedName>
        <fullName evidence="4">Ribosomal protein L34Ae</fullName>
    </recommendedName>
</protein>
<evidence type="ECO:0008006" key="4">
    <source>
        <dbReference type="Google" id="ProtNLM"/>
    </source>
</evidence>
<sequence length="725" mass="84603">MMSFNHFSLWVSVSSLFLSLFSFLFRWVCLILSRLLDFFPCLCFAFLVMGFSNSCRSFNEAKIVESSVVVHGGDDDGDSLLPEDETKGGGVIESLEEKERNEFAFSFKFQTYEEFSKSSKENIFCENLEWSGGSSSLSNRYEILPEKSTSHFVEEAEIPSYTVEVLNSCSNHEILGNENEFSGKVLEHEIVGQEITEGSAVNGTEEVSGKFLKFEAVEEERPFTKFEDDEEEIMERFRNEKEESSWKIQSEEEEEEEEEEEDNDFLKETDFAGSDSDADVDIGGRFLSDTDFDLDFKTGGYEPDDEINIEESEKSPEKGEEDSEELNGLETEWEHQELIEQLKMELKKVRATGLATIFEESESPKIMGELKPWKIDEKFQHGDLMEELHKFYRTYRERMRKLDILNYQKMYAMGVLQSKDPLNSFSSNSKSSSSSSSPSIISAFTHNLRLYRQKKCQVDPMKDFIREVHCDLEMVYVGQLCLSWEFIQWQYEKALDLWESEPHGLHHYNEVAGEFQQFQVLLQRFLENEPFEGPRVENYVKHRCVARNLLQVPVIREDKRRDRRKGRRGKLEDGYEAIRSDMLVEMLQESIRVIWQFIRADKDCHHSTNGSLKRPKKLQVELQDPADEQLLTHIQIDLQKKEKKLKEIVRSGHCILKKLKKNEENEETEGALYFFCEVDMKLVGRVLKMSRLTTDQLIWCSNKLSRISFSNRKIHVEPSFFLFPC</sequence>
<dbReference type="InterPro" id="IPR012870">
    <property type="entry name" value="DUF1666"/>
</dbReference>
<proteinExistence type="predicted"/>
<evidence type="ECO:0000256" key="2">
    <source>
        <dbReference type="SAM" id="Phobius"/>
    </source>
</evidence>
<dbReference type="Gramene" id="MELO3C009877.2.1">
    <property type="protein sequence ID" value="MELO3C009877.2.1"/>
    <property type="gene ID" value="MELO3C009877.2"/>
</dbReference>
<accession>A0A9I9CXQ5</accession>
<feature type="transmembrane region" description="Helical" evidence="2">
    <location>
        <begin position="6"/>
        <end position="28"/>
    </location>
</feature>
<name>A0A9I9CXQ5_CUCME</name>
<reference evidence="3" key="1">
    <citation type="submission" date="2023-03" db="UniProtKB">
        <authorList>
            <consortium name="EnsemblPlants"/>
        </authorList>
    </citation>
    <scope>IDENTIFICATION</scope>
</reference>
<evidence type="ECO:0000256" key="1">
    <source>
        <dbReference type="SAM" id="MobiDB-lite"/>
    </source>
</evidence>
<evidence type="ECO:0000313" key="3">
    <source>
        <dbReference type="EnsemblPlants" id="MELO3C009877.2.1"/>
    </source>
</evidence>
<organism evidence="3">
    <name type="scientific">Cucumis melo</name>
    <name type="common">Muskmelon</name>
    <dbReference type="NCBI Taxonomy" id="3656"/>
    <lineage>
        <taxon>Eukaryota</taxon>
        <taxon>Viridiplantae</taxon>
        <taxon>Streptophyta</taxon>
        <taxon>Embryophyta</taxon>
        <taxon>Tracheophyta</taxon>
        <taxon>Spermatophyta</taxon>
        <taxon>Magnoliopsida</taxon>
        <taxon>eudicotyledons</taxon>
        <taxon>Gunneridae</taxon>
        <taxon>Pentapetalae</taxon>
        <taxon>rosids</taxon>
        <taxon>fabids</taxon>
        <taxon>Cucurbitales</taxon>
        <taxon>Cucurbitaceae</taxon>
        <taxon>Benincaseae</taxon>
        <taxon>Cucumis</taxon>
    </lineage>
</organism>
<dbReference type="AlphaFoldDB" id="A0A9I9CXQ5"/>
<dbReference type="Pfam" id="PF07891">
    <property type="entry name" value="DUF1666"/>
    <property type="match status" value="1"/>
</dbReference>
<dbReference type="EnsemblPlants" id="MELO3C009877.2.1">
    <property type="protein sequence ID" value="MELO3C009877.2.1"/>
    <property type="gene ID" value="MELO3C009877.2"/>
</dbReference>
<keyword evidence="2" id="KW-0812">Transmembrane</keyword>
<keyword evidence="2" id="KW-0472">Membrane</keyword>
<keyword evidence="2" id="KW-1133">Transmembrane helix</keyword>
<dbReference type="PANTHER" id="PTHR46741">
    <property type="entry name" value="OS09G0413600 PROTEIN"/>
    <property type="match status" value="1"/>
</dbReference>
<dbReference type="PANTHER" id="PTHR46741:SF2">
    <property type="entry name" value="RIBOSOMAL PROTEIN L34AE"/>
    <property type="match status" value="1"/>
</dbReference>
<feature type="region of interest" description="Disordered" evidence="1">
    <location>
        <begin position="236"/>
        <end position="264"/>
    </location>
</feature>